<dbReference type="InParanoid" id="K5VUG3"/>
<gene>
    <name evidence="3" type="ORF">PHACADRAFT_188541</name>
</gene>
<dbReference type="HOGENOM" id="CLU_482416_0_0_1"/>
<keyword evidence="4" id="KW-1185">Reference proteome</keyword>
<dbReference type="InterPro" id="IPR040976">
    <property type="entry name" value="Pkinase_fungal"/>
</dbReference>
<evidence type="ECO:0000259" key="2">
    <source>
        <dbReference type="Pfam" id="PF17667"/>
    </source>
</evidence>
<dbReference type="Proteomes" id="UP000008370">
    <property type="component" value="Unassembled WGS sequence"/>
</dbReference>
<name>K5VUG3_PHACS</name>
<evidence type="ECO:0000313" key="3">
    <source>
        <dbReference type="EMBL" id="EKM50224.1"/>
    </source>
</evidence>
<dbReference type="RefSeq" id="XP_007401411.1">
    <property type="nucleotide sequence ID" value="XM_007401349.1"/>
</dbReference>
<evidence type="ECO:0000256" key="1">
    <source>
        <dbReference type="SAM" id="MobiDB-lite"/>
    </source>
</evidence>
<dbReference type="AlphaFoldDB" id="K5VUG3"/>
<dbReference type="KEGG" id="pco:PHACADRAFT_188541"/>
<feature type="region of interest" description="Disordered" evidence="1">
    <location>
        <begin position="456"/>
        <end position="479"/>
    </location>
</feature>
<accession>K5VUG3</accession>
<proteinExistence type="predicted"/>
<organism evidence="3 4">
    <name type="scientific">Phanerochaete carnosa (strain HHB-10118-sp)</name>
    <name type="common">White-rot fungus</name>
    <name type="synonym">Peniophora carnosa</name>
    <dbReference type="NCBI Taxonomy" id="650164"/>
    <lineage>
        <taxon>Eukaryota</taxon>
        <taxon>Fungi</taxon>
        <taxon>Dikarya</taxon>
        <taxon>Basidiomycota</taxon>
        <taxon>Agaricomycotina</taxon>
        <taxon>Agaricomycetes</taxon>
        <taxon>Polyporales</taxon>
        <taxon>Phanerochaetaceae</taxon>
        <taxon>Phanerochaete</taxon>
    </lineage>
</organism>
<evidence type="ECO:0000313" key="4">
    <source>
        <dbReference type="Proteomes" id="UP000008370"/>
    </source>
</evidence>
<dbReference type="OrthoDB" id="5592585at2759"/>
<dbReference type="Pfam" id="PF17667">
    <property type="entry name" value="Pkinase_fungal"/>
    <property type="match status" value="1"/>
</dbReference>
<feature type="compositionally biased region" description="Polar residues" evidence="1">
    <location>
        <begin position="531"/>
        <end position="540"/>
    </location>
</feature>
<protein>
    <recommendedName>
        <fullName evidence="2">Fungal-type protein kinase domain-containing protein</fullName>
    </recommendedName>
</protein>
<feature type="region of interest" description="Disordered" evidence="1">
    <location>
        <begin position="515"/>
        <end position="565"/>
    </location>
</feature>
<feature type="domain" description="Fungal-type protein kinase" evidence="2">
    <location>
        <begin position="119"/>
        <end position="320"/>
    </location>
</feature>
<dbReference type="GeneID" id="18910497"/>
<sequence length="565" mass="62334">MPMARAEQDVDSLFSEHINGIFASIGGNLTAFVTGDYSEVSEGEDDCEDDVSIVLAVEKAHKFAGGEREGLQSQTARSHPRRSMWARTILLVEVMKDRTKSPFVPTSEKLALNESEDGEESRALMVEYGAKLLLHQHRVYALTMFVVQDLIWLIRWDCAGAAVARAFDYNKEPRHLIKFLFRLAAAVRDDDPRCIGYDTSVSLASQAEIDVFDAYRKTLVEGSWHHTYASQVLDGADLYPIHKVTYPDIEGLAPEHIPADITSSLTGRGGKGYIAYDVDRRRLVFIKEYWRADHPTVHPEVEVYKRLRGAGVTKVATAIAGGCWLVAAGQEDNDTYLALYYSHKFNAAHHLGNGHYVGGREKIRHMKSATPPITLLDEGSNISLLLNGLYAIGRNHYSRIDVRQCRQKWGGLKATPRPAEASHGVEIVANYSDPELRSAVQALITADVEECRREEGIAGPGSRVSSAAAATAAPSKTPIQDFTTHAPMLALAHRVKGSPPAPKVPDRFANLVHYEPTRPKGQVGRKRTAPQDKTTSGRSSNRIRKKRRAEMETASASTTLEDGPA</sequence>
<feature type="compositionally biased region" description="Polar residues" evidence="1">
    <location>
        <begin position="554"/>
        <end position="565"/>
    </location>
</feature>
<dbReference type="EMBL" id="JH930479">
    <property type="protein sequence ID" value="EKM50224.1"/>
    <property type="molecule type" value="Genomic_DNA"/>
</dbReference>
<reference evidence="3 4" key="1">
    <citation type="journal article" date="2012" name="BMC Genomics">
        <title>Comparative genomics of the white-rot fungi, Phanerochaete carnosa and P. chrysosporium, to elucidate the genetic basis of the distinct wood types they colonize.</title>
        <authorList>
            <person name="Suzuki H."/>
            <person name="MacDonald J."/>
            <person name="Syed K."/>
            <person name="Salamov A."/>
            <person name="Hori C."/>
            <person name="Aerts A."/>
            <person name="Henrissat B."/>
            <person name="Wiebenga A."/>
            <person name="vanKuyk P.A."/>
            <person name="Barry K."/>
            <person name="Lindquist E."/>
            <person name="LaButti K."/>
            <person name="Lapidus A."/>
            <person name="Lucas S."/>
            <person name="Coutinho P."/>
            <person name="Gong Y."/>
            <person name="Samejima M."/>
            <person name="Mahadevan R."/>
            <person name="Abou-Zaid M."/>
            <person name="de Vries R.P."/>
            <person name="Igarashi K."/>
            <person name="Yadav J.S."/>
            <person name="Grigoriev I.V."/>
            <person name="Master E.R."/>
        </authorList>
    </citation>
    <scope>NUCLEOTIDE SEQUENCE [LARGE SCALE GENOMIC DNA]</scope>
    <source>
        <strain evidence="3 4">HHB-10118-sp</strain>
    </source>
</reference>